<feature type="binding site" evidence="8 11">
    <location>
        <position position="123"/>
    </location>
    <ligand>
        <name>NAD(+)</name>
        <dbReference type="ChEBI" id="CHEBI:57540"/>
    </ligand>
</feature>
<evidence type="ECO:0000256" key="1">
    <source>
        <dbReference type="ARBA" id="ARBA00003850"/>
    </source>
</evidence>
<feature type="binding site" evidence="8 12">
    <location>
        <position position="409"/>
    </location>
    <ligand>
        <name>substrate</name>
    </ligand>
</feature>
<dbReference type="GO" id="GO:0004399">
    <property type="term" value="F:histidinol dehydrogenase activity"/>
    <property type="evidence" value="ECO:0007669"/>
    <property type="project" value="UniProtKB-UniRule"/>
</dbReference>
<dbReference type="PRINTS" id="PR00083">
    <property type="entry name" value="HOLDHDRGNASE"/>
</dbReference>
<keyword evidence="4 8" id="KW-0479">Metal-binding</keyword>
<reference evidence="15" key="1">
    <citation type="submission" date="2016-02" db="EMBL/GenBank/DDBJ databases">
        <title>Genome sequence of Bacillus trypoxylicola KCTC 13244(T).</title>
        <authorList>
            <person name="Jeong H."/>
            <person name="Park S.-H."/>
            <person name="Choi S.-K."/>
        </authorList>
    </citation>
    <scope>NUCLEOTIDE SEQUENCE [LARGE SCALE GENOMIC DNA]</scope>
    <source>
        <strain evidence="15">KCTC 13244</strain>
    </source>
</reference>
<evidence type="ECO:0000256" key="6">
    <source>
        <dbReference type="ARBA" id="ARBA00023002"/>
    </source>
</evidence>
<feature type="binding site" evidence="8 12">
    <location>
        <position position="253"/>
    </location>
    <ligand>
        <name>substrate</name>
    </ligand>
</feature>
<evidence type="ECO:0000256" key="4">
    <source>
        <dbReference type="ARBA" id="ARBA00022723"/>
    </source>
</evidence>
<evidence type="ECO:0000256" key="3">
    <source>
        <dbReference type="ARBA" id="ARBA00012965"/>
    </source>
</evidence>
<feature type="active site" description="Proton acceptor" evidence="8 10">
    <location>
        <position position="322"/>
    </location>
</feature>
<feature type="binding site" evidence="8 12">
    <location>
        <position position="256"/>
    </location>
    <ligand>
        <name>substrate</name>
    </ligand>
</feature>
<evidence type="ECO:0000256" key="10">
    <source>
        <dbReference type="PIRSR" id="PIRSR000099-1"/>
    </source>
</evidence>
<evidence type="ECO:0000256" key="2">
    <source>
        <dbReference type="ARBA" id="ARBA00010178"/>
    </source>
</evidence>
<feature type="binding site" evidence="8 12">
    <location>
        <position position="231"/>
    </location>
    <ligand>
        <name>substrate</name>
    </ligand>
</feature>
<dbReference type="UniPathway" id="UPA00031">
    <property type="reaction ID" value="UER00014"/>
</dbReference>
<feature type="binding site" evidence="8 13">
    <location>
        <position position="355"/>
    </location>
    <ligand>
        <name>Zn(2+)</name>
        <dbReference type="ChEBI" id="CHEBI:29105"/>
    </ligand>
</feature>
<gene>
    <name evidence="8" type="primary">hisD</name>
    <name evidence="15" type="ORF">AZF04_16170</name>
</gene>
<dbReference type="Proteomes" id="UP000075806">
    <property type="component" value="Unassembled WGS sequence"/>
</dbReference>
<feature type="binding site" evidence="8 12">
    <location>
        <position position="355"/>
    </location>
    <ligand>
        <name>substrate</name>
    </ligand>
</feature>
<dbReference type="InterPro" id="IPR001692">
    <property type="entry name" value="Histidinol_DH_CS"/>
</dbReference>
<dbReference type="GO" id="GO:0005829">
    <property type="term" value="C:cytosol"/>
    <property type="evidence" value="ECO:0007669"/>
    <property type="project" value="TreeGrafter"/>
</dbReference>
<name>A0A162EUH2_9BACI</name>
<comment type="pathway">
    <text evidence="8">Amino-acid biosynthesis; L-histidine biosynthesis; L-histidine from 5-phospho-alpha-D-ribose 1-diphosphate: step 9/9.</text>
</comment>
<proteinExistence type="inferred from homology"/>
<dbReference type="InterPro" id="IPR012131">
    <property type="entry name" value="Hstdl_DH"/>
</dbReference>
<dbReference type="EMBL" id="LTAO01000005">
    <property type="protein sequence ID" value="KYG33754.1"/>
    <property type="molecule type" value="Genomic_DNA"/>
</dbReference>
<feature type="active site" description="Proton acceptor" evidence="8 10">
    <location>
        <position position="321"/>
    </location>
</feature>
<dbReference type="CDD" id="cd06572">
    <property type="entry name" value="Histidinol_dh"/>
    <property type="match status" value="1"/>
</dbReference>
<evidence type="ECO:0000256" key="8">
    <source>
        <dbReference type="HAMAP-Rule" id="MF_01024"/>
    </source>
</evidence>
<dbReference type="EC" id="1.1.1.23" evidence="3 8"/>
<evidence type="ECO:0000256" key="13">
    <source>
        <dbReference type="PIRSR" id="PIRSR000099-4"/>
    </source>
</evidence>
<feature type="binding site" evidence="8 12">
    <location>
        <position position="322"/>
    </location>
    <ligand>
        <name>substrate</name>
    </ligand>
</feature>
<evidence type="ECO:0000313" key="16">
    <source>
        <dbReference type="Proteomes" id="UP000075806"/>
    </source>
</evidence>
<comment type="catalytic activity">
    <reaction evidence="7 8">
        <text>L-histidinol + 2 NAD(+) + H2O = L-histidine + 2 NADH + 3 H(+)</text>
        <dbReference type="Rhea" id="RHEA:20641"/>
        <dbReference type="ChEBI" id="CHEBI:15377"/>
        <dbReference type="ChEBI" id="CHEBI:15378"/>
        <dbReference type="ChEBI" id="CHEBI:57540"/>
        <dbReference type="ChEBI" id="CHEBI:57595"/>
        <dbReference type="ChEBI" id="CHEBI:57699"/>
        <dbReference type="ChEBI" id="CHEBI:57945"/>
        <dbReference type="EC" id="1.1.1.23"/>
    </reaction>
</comment>
<dbReference type="FunFam" id="3.40.50.1980:FF:000001">
    <property type="entry name" value="Histidinol dehydrogenase"/>
    <property type="match status" value="1"/>
</dbReference>
<feature type="binding site" evidence="8 13">
    <location>
        <position position="414"/>
    </location>
    <ligand>
        <name>Zn(2+)</name>
        <dbReference type="ChEBI" id="CHEBI:29105"/>
    </ligand>
</feature>
<comment type="cofactor">
    <cofactor evidence="8 13">
        <name>Zn(2+)</name>
        <dbReference type="ChEBI" id="CHEBI:29105"/>
    </cofactor>
    <text evidence="8 13">Binds 1 zinc ion per subunit.</text>
</comment>
<dbReference type="FunFam" id="3.40.50.1980:FF:000026">
    <property type="entry name" value="Histidinol dehydrogenase"/>
    <property type="match status" value="1"/>
</dbReference>
<dbReference type="GO" id="GO:0008270">
    <property type="term" value="F:zinc ion binding"/>
    <property type="evidence" value="ECO:0007669"/>
    <property type="project" value="UniProtKB-UniRule"/>
</dbReference>
<dbReference type="GO" id="GO:0051287">
    <property type="term" value="F:NAD binding"/>
    <property type="evidence" value="ECO:0007669"/>
    <property type="project" value="InterPro"/>
</dbReference>
<evidence type="ECO:0000256" key="11">
    <source>
        <dbReference type="PIRSR" id="PIRSR000099-2"/>
    </source>
</evidence>
<feature type="binding site" evidence="8 12">
    <location>
        <position position="414"/>
    </location>
    <ligand>
        <name>substrate</name>
    </ligand>
</feature>
<sequence length="426" mass="46613">MKIVNFHENVNVKRDVDSGTKEQQNSVLTIIKNVQEQGDQALLQYTKKHDGVDFQASELRVSEEEIKQAYHEVNSEAIEAIRLAIVNIRDYHERQVNQSWMTTKEDGTILGQKMTPLDSVGTYVPGGKAAYPSSILMNIIPAQIAGVKKIIMTSPPLSNGKLAAVVLVTANELGITDIYKVGGAQAIAALAYGTETIPKVDKITGPGNIYVALAKRAVFGTVDIDMIAGPSEIVILADEQANPRFIAADLLSQAEHDELASAVLVTPSEKLAKAVQEEVEEQLSRLPRKEIASQSIESYGRIYVVADILEGIHVVNQIAPEHLEVMTKDPLRLLGKIRHAGAIFLGEYSSEPVGDYFAGPNHILPTNGTARFSSPLSVEDFMKKSSVIFYTKEAFDHQAKHISTLARLEGLEAHARAIDIRLEEQS</sequence>
<dbReference type="PROSITE" id="PS00611">
    <property type="entry name" value="HISOL_DEHYDROGENASE"/>
    <property type="match status" value="1"/>
</dbReference>
<feature type="binding site" evidence="8 13">
    <location>
        <position position="253"/>
    </location>
    <ligand>
        <name>Zn(2+)</name>
        <dbReference type="ChEBI" id="CHEBI:29105"/>
    </ligand>
</feature>
<dbReference type="Gene3D" id="3.40.50.1980">
    <property type="entry name" value="Nitrogenase molybdenum iron protein domain"/>
    <property type="match status" value="2"/>
</dbReference>
<dbReference type="PANTHER" id="PTHR21256">
    <property type="entry name" value="HISTIDINOL DEHYDROGENASE HDH"/>
    <property type="match status" value="1"/>
</dbReference>
<dbReference type="PANTHER" id="PTHR21256:SF2">
    <property type="entry name" value="HISTIDINE BIOSYNTHESIS TRIFUNCTIONAL PROTEIN"/>
    <property type="match status" value="1"/>
</dbReference>
<evidence type="ECO:0000256" key="7">
    <source>
        <dbReference type="ARBA" id="ARBA00049489"/>
    </source>
</evidence>
<dbReference type="HAMAP" id="MF_01024">
    <property type="entry name" value="HisD"/>
    <property type="match status" value="1"/>
</dbReference>
<dbReference type="InterPro" id="IPR022695">
    <property type="entry name" value="Histidinol_DH_monofunct"/>
</dbReference>
<dbReference type="Pfam" id="PF00815">
    <property type="entry name" value="Histidinol_dh"/>
    <property type="match status" value="1"/>
</dbReference>
<keyword evidence="16" id="KW-1185">Reference proteome</keyword>
<protein>
    <recommendedName>
        <fullName evidence="3 8">Histidinol dehydrogenase</fullName>
        <shortName evidence="8">HDH</shortName>
        <ecNumber evidence="3 8">1.1.1.23</ecNumber>
    </recommendedName>
</protein>
<evidence type="ECO:0000256" key="12">
    <source>
        <dbReference type="PIRSR" id="PIRSR000099-3"/>
    </source>
</evidence>
<feature type="binding site" evidence="8 11">
    <location>
        <position position="208"/>
    </location>
    <ligand>
        <name>NAD(+)</name>
        <dbReference type="ChEBI" id="CHEBI:57540"/>
    </ligand>
</feature>
<keyword evidence="8" id="KW-0368">Histidine biosynthesis</keyword>
<evidence type="ECO:0000256" key="5">
    <source>
        <dbReference type="ARBA" id="ARBA00022833"/>
    </source>
</evidence>
<dbReference type="Gene3D" id="1.20.5.1300">
    <property type="match status" value="1"/>
</dbReference>
<keyword evidence="6 8" id="KW-0560">Oxidoreductase</keyword>
<organism evidence="15 16">
    <name type="scientific">Alkalihalobacillus trypoxylicola</name>
    <dbReference type="NCBI Taxonomy" id="519424"/>
    <lineage>
        <taxon>Bacteria</taxon>
        <taxon>Bacillati</taxon>
        <taxon>Bacillota</taxon>
        <taxon>Bacilli</taxon>
        <taxon>Bacillales</taxon>
        <taxon>Bacillaceae</taxon>
        <taxon>Alkalihalobacillus</taxon>
    </lineage>
</organism>
<evidence type="ECO:0000256" key="14">
    <source>
        <dbReference type="RuleBase" id="RU004175"/>
    </source>
</evidence>
<accession>A0A162EUH2</accession>
<dbReference type="OrthoDB" id="9805269at2"/>
<dbReference type="AlphaFoldDB" id="A0A162EUH2"/>
<dbReference type="GO" id="GO:0000105">
    <property type="term" value="P:L-histidine biosynthetic process"/>
    <property type="evidence" value="ECO:0007669"/>
    <property type="project" value="UniProtKB-UniRule"/>
</dbReference>
<keyword evidence="5 8" id="KW-0862">Zinc</keyword>
<dbReference type="PIRSF" id="PIRSF000099">
    <property type="entry name" value="Histidinol_dh"/>
    <property type="match status" value="1"/>
</dbReference>
<dbReference type="STRING" id="519424.AZF04_16170"/>
<keyword evidence="8 11" id="KW-0520">NAD</keyword>
<evidence type="ECO:0000313" key="15">
    <source>
        <dbReference type="EMBL" id="KYG33754.1"/>
    </source>
</evidence>
<dbReference type="SUPFAM" id="SSF53720">
    <property type="entry name" value="ALDH-like"/>
    <property type="match status" value="1"/>
</dbReference>
<comment type="function">
    <text evidence="1 8">Catalyzes the sequential NAD-dependent oxidations of L-histidinol to L-histidinaldehyde and then to L-histidine.</text>
</comment>
<comment type="similarity">
    <text evidence="2 8 9 14">Belongs to the histidinol dehydrogenase family.</text>
</comment>
<dbReference type="InterPro" id="IPR016161">
    <property type="entry name" value="Ald_DH/histidinol_DH"/>
</dbReference>
<keyword evidence="8" id="KW-0028">Amino-acid biosynthesis</keyword>
<dbReference type="NCBIfam" id="TIGR00069">
    <property type="entry name" value="hisD"/>
    <property type="match status" value="1"/>
</dbReference>
<comment type="caution">
    <text evidence="15">The sequence shown here is derived from an EMBL/GenBank/DDBJ whole genome shotgun (WGS) entry which is preliminary data.</text>
</comment>
<feature type="binding site" evidence="8 11">
    <location>
        <position position="185"/>
    </location>
    <ligand>
        <name>NAD(+)</name>
        <dbReference type="ChEBI" id="CHEBI:57540"/>
    </ligand>
</feature>
<dbReference type="RefSeq" id="WP_061947809.1">
    <property type="nucleotide sequence ID" value="NZ_LTAO01000005.1"/>
</dbReference>
<evidence type="ECO:0000256" key="9">
    <source>
        <dbReference type="PIRNR" id="PIRNR000099"/>
    </source>
</evidence>
<feature type="binding site" evidence="8 13">
    <location>
        <position position="256"/>
    </location>
    <ligand>
        <name>Zn(2+)</name>
        <dbReference type="ChEBI" id="CHEBI:29105"/>
    </ligand>
</feature>